<keyword evidence="1" id="KW-0238">DNA-binding</keyword>
<feature type="non-terminal residue" evidence="3">
    <location>
        <position position="1"/>
    </location>
</feature>
<dbReference type="InterPro" id="IPR006600">
    <property type="entry name" value="HTH_CenpB_DNA-bd_dom"/>
</dbReference>
<dbReference type="HOGENOM" id="CLU_076148_4_0_1"/>
<proteinExistence type="predicted"/>
<feature type="domain" description="HTH CENPB-type" evidence="2">
    <location>
        <begin position="1"/>
        <end position="57"/>
    </location>
</feature>
<dbReference type="EMBL" id="KN823318">
    <property type="protein sequence ID" value="KIO18049.1"/>
    <property type="molecule type" value="Genomic_DNA"/>
</dbReference>
<gene>
    <name evidence="3" type="ORF">M407DRAFT_54571</name>
</gene>
<dbReference type="Pfam" id="PF03221">
    <property type="entry name" value="HTH_Tnp_Tc5"/>
    <property type="match status" value="1"/>
</dbReference>
<organism evidence="3 4">
    <name type="scientific">Tulasnella calospora MUT 4182</name>
    <dbReference type="NCBI Taxonomy" id="1051891"/>
    <lineage>
        <taxon>Eukaryota</taxon>
        <taxon>Fungi</taxon>
        <taxon>Dikarya</taxon>
        <taxon>Basidiomycota</taxon>
        <taxon>Agaricomycotina</taxon>
        <taxon>Agaricomycetes</taxon>
        <taxon>Cantharellales</taxon>
        <taxon>Tulasnellaceae</taxon>
        <taxon>Tulasnella</taxon>
    </lineage>
</organism>
<dbReference type="AlphaFoldDB" id="A0A0C3Q511"/>
<sequence length="67" mass="7962">VLLNFTKEQAKRGFPPTHRILESHANALLRLRKGPAFNVRLSWVFRFLDRHKEEISVYWSRSLGQSR</sequence>
<evidence type="ECO:0000256" key="1">
    <source>
        <dbReference type="ARBA" id="ARBA00023125"/>
    </source>
</evidence>
<accession>A0A0C3Q511</accession>
<dbReference type="OrthoDB" id="3197907at2759"/>
<dbReference type="Proteomes" id="UP000054248">
    <property type="component" value="Unassembled WGS sequence"/>
</dbReference>
<protein>
    <recommendedName>
        <fullName evidence="2">HTH CENPB-type domain-containing protein</fullName>
    </recommendedName>
</protein>
<dbReference type="PROSITE" id="PS51253">
    <property type="entry name" value="HTH_CENPB"/>
    <property type="match status" value="1"/>
</dbReference>
<keyword evidence="4" id="KW-1185">Reference proteome</keyword>
<name>A0A0C3Q511_9AGAM</name>
<evidence type="ECO:0000313" key="3">
    <source>
        <dbReference type="EMBL" id="KIO18049.1"/>
    </source>
</evidence>
<reference evidence="4" key="2">
    <citation type="submission" date="2015-01" db="EMBL/GenBank/DDBJ databases">
        <title>Evolutionary Origins and Diversification of the Mycorrhizal Mutualists.</title>
        <authorList>
            <consortium name="DOE Joint Genome Institute"/>
            <consortium name="Mycorrhizal Genomics Consortium"/>
            <person name="Kohler A."/>
            <person name="Kuo A."/>
            <person name="Nagy L.G."/>
            <person name="Floudas D."/>
            <person name="Copeland A."/>
            <person name="Barry K.W."/>
            <person name="Cichocki N."/>
            <person name="Veneault-Fourrey C."/>
            <person name="LaButti K."/>
            <person name="Lindquist E.A."/>
            <person name="Lipzen A."/>
            <person name="Lundell T."/>
            <person name="Morin E."/>
            <person name="Murat C."/>
            <person name="Riley R."/>
            <person name="Ohm R."/>
            <person name="Sun H."/>
            <person name="Tunlid A."/>
            <person name="Henrissat B."/>
            <person name="Grigoriev I.V."/>
            <person name="Hibbett D.S."/>
            <person name="Martin F."/>
        </authorList>
    </citation>
    <scope>NUCLEOTIDE SEQUENCE [LARGE SCALE GENOMIC DNA]</scope>
    <source>
        <strain evidence="4">MUT 4182</strain>
    </source>
</reference>
<evidence type="ECO:0000259" key="2">
    <source>
        <dbReference type="PROSITE" id="PS51253"/>
    </source>
</evidence>
<dbReference type="GO" id="GO:0003677">
    <property type="term" value="F:DNA binding"/>
    <property type="evidence" value="ECO:0007669"/>
    <property type="project" value="UniProtKB-KW"/>
</dbReference>
<evidence type="ECO:0000313" key="4">
    <source>
        <dbReference type="Proteomes" id="UP000054248"/>
    </source>
</evidence>
<reference evidence="3 4" key="1">
    <citation type="submission" date="2014-04" db="EMBL/GenBank/DDBJ databases">
        <authorList>
            <consortium name="DOE Joint Genome Institute"/>
            <person name="Kuo A."/>
            <person name="Girlanda M."/>
            <person name="Perotto S."/>
            <person name="Kohler A."/>
            <person name="Nagy L.G."/>
            <person name="Floudas D."/>
            <person name="Copeland A."/>
            <person name="Barry K.W."/>
            <person name="Cichocki N."/>
            <person name="Veneault-Fourrey C."/>
            <person name="LaButti K."/>
            <person name="Lindquist E.A."/>
            <person name="Lipzen A."/>
            <person name="Lundell T."/>
            <person name="Morin E."/>
            <person name="Murat C."/>
            <person name="Sun H."/>
            <person name="Tunlid A."/>
            <person name="Henrissat B."/>
            <person name="Grigoriev I.V."/>
            <person name="Hibbett D.S."/>
            <person name="Martin F."/>
            <person name="Nordberg H.P."/>
            <person name="Cantor M.N."/>
            <person name="Hua S.X."/>
        </authorList>
    </citation>
    <scope>NUCLEOTIDE SEQUENCE [LARGE SCALE GENOMIC DNA]</scope>
    <source>
        <strain evidence="3 4">MUT 4182</strain>
    </source>
</reference>
<feature type="non-terminal residue" evidence="3">
    <location>
        <position position="67"/>
    </location>
</feature>